<evidence type="ECO:0000313" key="1">
    <source>
        <dbReference type="EMBL" id="JAD17147.1"/>
    </source>
</evidence>
<name>A0A0A8XZP0_ARUDO</name>
<reference evidence="1" key="1">
    <citation type="submission" date="2014-09" db="EMBL/GenBank/DDBJ databases">
        <authorList>
            <person name="Magalhaes I.L.F."/>
            <person name="Oliveira U."/>
            <person name="Santos F.R."/>
            <person name="Vidigal T.H.D.A."/>
            <person name="Brescovit A.D."/>
            <person name="Santos A.J."/>
        </authorList>
    </citation>
    <scope>NUCLEOTIDE SEQUENCE</scope>
    <source>
        <tissue evidence="1">Shoot tissue taken approximately 20 cm above the soil surface</tissue>
    </source>
</reference>
<reference evidence="1" key="2">
    <citation type="journal article" date="2015" name="Data Brief">
        <title>Shoot transcriptome of the giant reed, Arundo donax.</title>
        <authorList>
            <person name="Barrero R.A."/>
            <person name="Guerrero F.D."/>
            <person name="Moolhuijzen P."/>
            <person name="Goolsby J.A."/>
            <person name="Tidwell J."/>
            <person name="Bellgard S.E."/>
            <person name="Bellgard M.I."/>
        </authorList>
    </citation>
    <scope>NUCLEOTIDE SEQUENCE</scope>
    <source>
        <tissue evidence="1">Shoot tissue taken approximately 20 cm above the soil surface</tissue>
    </source>
</reference>
<dbReference type="EMBL" id="GBRH01280748">
    <property type="protein sequence ID" value="JAD17147.1"/>
    <property type="molecule type" value="Transcribed_RNA"/>
</dbReference>
<protein>
    <submittedName>
        <fullName evidence="1">Uncharacterized protein</fullName>
    </submittedName>
</protein>
<accession>A0A0A8XZP0</accession>
<dbReference type="AlphaFoldDB" id="A0A0A8XZP0"/>
<proteinExistence type="predicted"/>
<sequence length="76" mass="7872">MNTTQTLNMDTLVDHVDLAEERTDVAACSGGQLDLVLGLDGPCNKRKTMTAEAGTSVAAAGMGQVMAAETANMSNR</sequence>
<organism evidence="1">
    <name type="scientific">Arundo donax</name>
    <name type="common">Giant reed</name>
    <name type="synonym">Donax arundinaceus</name>
    <dbReference type="NCBI Taxonomy" id="35708"/>
    <lineage>
        <taxon>Eukaryota</taxon>
        <taxon>Viridiplantae</taxon>
        <taxon>Streptophyta</taxon>
        <taxon>Embryophyta</taxon>
        <taxon>Tracheophyta</taxon>
        <taxon>Spermatophyta</taxon>
        <taxon>Magnoliopsida</taxon>
        <taxon>Liliopsida</taxon>
        <taxon>Poales</taxon>
        <taxon>Poaceae</taxon>
        <taxon>PACMAD clade</taxon>
        <taxon>Arundinoideae</taxon>
        <taxon>Arundineae</taxon>
        <taxon>Arundo</taxon>
    </lineage>
</organism>